<name>A0A1D2VFD9_9ASCO</name>
<dbReference type="GeneID" id="30967061"/>
<dbReference type="EMBL" id="KV454482">
    <property type="protein sequence ID" value="ODV60319.1"/>
    <property type="molecule type" value="Genomic_DNA"/>
</dbReference>
<evidence type="ECO:0000313" key="1">
    <source>
        <dbReference type="EMBL" id="ODV60319.1"/>
    </source>
</evidence>
<evidence type="ECO:0000313" key="2">
    <source>
        <dbReference type="Proteomes" id="UP000095038"/>
    </source>
</evidence>
<dbReference type="InParanoid" id="A0A1D2VFD9"/>
<sequence length="67" mass="7127">MVRVCIYGWMPCAALVTAGLGLGQSNGLLTSILGGARSVEAEAVDETALCFFYCPRNTASRATWVKE</sequence>
<keyword evidence="2" id="KW-1185">Reference proteome</keyword>
<dbReference type="AlphaFoldDB" id="A0A1D2VFD9"/>
<accession>A0A1D2VFD9</accession>
<protein>
    <submittedName>
        <fullName evidence="1">Uncharacterized protein</fullName>
    </submittedName>
</protein>
<dbReference type="Proteomes" id="UP000095038">
    <property type="component" value="Unassembled WGS sequence"/>
</dbReference>
<reference evidence="2" key="1">
    <citation type="submission" date="2016-05" db="EMBL/GenBank/DDBJ databases">
        <title>Comparative genomics of biotechnologically important yeasts.</title>
        <authorList>
            <consortium name="DOE Joint Genome Institute"/>
            <person name="Riley R."/>
            <person name="Haridas S."/>
            <person name="Wolfe K.H."/>
            <person name="Lopes M.R."/>
            <person name="Hittinger C.T."/>
            <person name="Goker M."/>
            <person name="Salamov A."/>
            <person name="Wisecaver J."/>
            <person name="Long T.M."/>
            <person name="Aerts A.L."/>
            <person name="Barry K."/>
            <person name="Choi C."/>
            <person name="Clum A."/>
            <person name="Coughlan A.Y."/>
            <person name="Deshpande S."/>
            <person name="Douglass A.P."/>
            <person name="Hanson S.J."/>
            <person name="Klenk H.-P."/>
            <person name="Labutti K."/>
            <person name="Lapidus A."/>
            <person name="Lindquist E."/>
            <person name="Lipzen A."/>
            <person name="Meier-Kolthoff J.P."/>
            <person name="Ohm R.A."/>
            <person name="Otillar R.P."/>
            <person name="Pangilinan J."/>
            <person name="Peng Y."/>
            <person name="Rokas A."/>
            <person name="Rosa C.A."/>
            <person name="Scheuner C."/>
            <person name="Sibirny A.A."/>
            <person name="Slot J.C."/>
            <person name="Stielow J.B."/>
            <person name="Sun H."/>
            <person name="Kurtzman C.P."/>
            <person name="Blackwell M."/>
            <person name="Grigoriev I.V."/>
            <person name="Jeffries T.W."/>
        </authorList>
    </citation>
    <scope>NUCLEOTIDE SEQUENCE [LARGE SCALE GENOMIC DNA]</scope>
    <source>
        <strain evidence="2">DSM 1968</strain>
    </source>
</reference>
<dbReference type="RefSeq" id="XP_020046626.1">
    <property type="nucleotide sequence ID" value="XM_020193425.1"/>
</dbReference>
<gene>
    <name evidence="1" type="ORF">ASCRUDRAFT_76329</name>
</gene>
<organism evidence="1 2">
    <name type="scientific">Ascoidea rubescens DSM 1968</name>
    <dbReference type="NCBI Taxonomy" id="1344418"/>
    <lineage>
        <taxon>Eukaryota</taxon>
        <taxon>Fungi</taxon>
        <taxon>Dikarya</taxon>
        <taxon>Ascomycota</taxon>
        <taxon>Saccharomycotina</taxon>
        <taxon>Saccharomycetes</taxon>
        <taxon>Ascoideaceae</taxon>
        <taxon>Ascoidea</taxon>
    </lineage>
</organism>
<proteinExistence type="predicted"/>